<keyword evidence="4" id="KW-1185">Reference proteome</keyword>
<proteinExistence type="predicted"/>
<feature type="signal peptide" evidence="1">
    <location>
        <begin position="1"/>
        <end position="23"/>
    </location>
</feature>
<dbReference type="SUPFAM" id="SSF103515">
    <property type="entry name" value="Autotransporter"/>
    <property type="match status" value="1"/>
</dbReference>
<accession>A0ABW6CQD7</accession>
<organism evidence="3 4">
    <name type="scientific">Phenylobacterium ferrooxidans</name>
    <dbReference type="NCBI Taxonomy" id="2982689"/>
    <lineage>
        <taxon>Bacteria</taxon>
        <taxon>Pseudomonadati</taxon>
        <taxon>Pseudomonadota</taxon>
        <taxon>Alphaproteobacteria</taxon>
        <taxon>Caulobacterales</taxon>
        <taxon>Caulobacteraceae</taxon>
        <taxon>Phenylobacterium</taxon>
    </lineage>
</organism>
<dbReference type="Pfam" id="PF03797">
    <property type="entry name" value="Autotransporter"/>
    <property type="match status" value="1"/>
</dbReference>
<protein>
    <submittedName>
        <fullName evidence="3">Autotransporter outer membrane beta-barrel domain-containing protein</fullName>
    </submittedName>
</protein>
<dbReference type="InterPro" id="IPR036709">
    <property type="entry name" value="Autotransporte_beta_dom_sf"/>
</dbReference>
<evidence type="ECO:0000313" key="4">
    <source>
        <dbReference type="Proteomes" id="UP001598130"/>
    </source>
</evidence>
<keyword evidence="1" id="KW-0732">Signal</keyword>
<sequence>MSLRHLLLAAASPLCLVAAPAWAETAISTAVTTPVATATAASGARDDVKVTSAGSIKVTNGAALTLNSNNNVTHEGTISISDASNTTGLAIVGGNTGEVKLSGSISVDDTTEIKDTDSDGDNDGPFAVGFNRVGVRVTGPATFHGSITQTAGSITVEGNDSAGVALESAIDGSLQTAGIISMIGDRSYGLHALGTVGGDVVVTGSVTAQGKDSVGVALDENVGGKLSINSAIGASGFRSTTRGTDAVVAKLDVDDLLIGGPAVRVRGDLFGGMLIGSSGSASAYGSSPGVLIGSDARNVRLGVLGTGADAFGFMNKGTVQGAGVYDGVSAVGLKFEGLGRTVTIDGGVWNSGSILATGVKASATAFWMGAGAQSANLTNAGVIKATTVATDANDIAAIRIDAGAWLPYLANSGSISALVSGSKASATAVLDASGSLRTIENINSVVATVTATDTTLPVTGRAIAFDLRANTAGVVLRQYANSDTAITPTITGDVLFGSGAGRLELLAGVLNGAVAFGSGADSLVINGGAWLTGALTDAGGGLTIDIVKGRLTDTSTATVNLTSLNLGAAGELVFTADPKAAKSTLFNVSGAATLATGSKIGLSFASKLEAPASFTLLKAGSLTAGALDQSLLGDTPFLYKATLRVDAPTTSLVAEVRRRSAAEAGMTASESAAYDAVFAAFDKDAAVRDALLSKTTQAGFQTLYDQFLPDHSGGLFHTLAAASDAAGRGPDADASMSDAGGGLRAWTQEIAVMIKRDVDRSTAYDAGGFGIAAGIEASDTALGALGLQTSFLNVDVDEAGAVGSESLSGTVLSAGVYWRESLGDLTLGAGVTGGYASMKSQRVLSESGFTRTAESDWKGATVAAHAHVNWNLEGETFYARPHATLDYFLLKEDDRTETGGGDAMNLAIDERSSSQIAAFAGVSVGARFGMKGDFRWGPELTAGWRQVSGDGADATTARFVSGGSAFTIASPELSGGGAVVRLALRGQSDYVDFALEGGGEVRDDYEAYDARIVARMVF</sequence>
<dbReference type="SMART" id="SM00869">
    <property type="entry name" value="Autotransporter"/>
    <property type="match status" value="1"/>
</dbReference>
<feature type="chain" id="PRO_5045852051" evidence="1">
    <location>
        <begin position="24"/>
        <end position="1018"/>
    </location>
</feature>
<evidence type="ECO:0000313" key="3">
    <source>
        <dbReference type="EMBL" id="MFD3263976.1"/>
    </source>
</evidence>
<dbReference type="PROSITE" id="PS51208">
    <property type="entry name" value="AUTOTRANSPORTER"/>
    <property type="match status" value="1"/>
</dbReference>
<dbReference type="Gene3D" id="2.40.128.130">
    <property type="entry name" value="Autotransporter beta-domain"/>
    <property type="match status" value="1"/>
</dbReference>
<gene>
    <name evidence="3" type="ORF">OCL97_08385</name>
</gene>
<dbReference type="RefSeq" id="WP_377369287.1">
    <property type="nucleotide sequence ID" value="NZ_JAOTJD010000012.1"/>
</dbReference>
<name>A0ABW6CQD7_9CAUL</name>
<dbReference type="EMBL" id="JAOTJD010000012">
    <property type="protein sequence ID" value="MFD3263976.1"/>
    <property type="molecule type" value="Genomic_DNA"/>
</dbReference>
<reference evidence="3 4" key="1">
    <citation type="submission" date="2022-09" db="EMBL/GenBank/DDBJ databases">
        <title>New species of Phenylobacterium.</title>
        <authorList>
            <person name="Mieszkin S."/>
        </authorList>
    </citation>
    <scope>NUCLEOTIDE SEQUENCE [LARGE SCALE GENOMIC DNA]</scope>
    <source>
        <strain evidence="3 4">HK31-G</strain>
    </source>
</reference>
<feature type="domain" description="Autotransporter" evidence="2">
    <location>
        <begin position="738"/>
        <end position="1018"/>
    </location>
</feature>
<comment type="caution">
    <text evidence="3">The sequence shown here is derived from an EMBL/GenBank/DDBJ whole genome shotgun (WGS) entry which is preliminary data.</text>
</comment>
<evidence type="ECO:0000259" key="2">
    <source>
        <dbReference type="PROSITE" id="PS51208"/>
    </source>
</evidence>
<dbReference type="Proteomes" id="UP001598130">
    <property type="component" value="Unassembled WGS sequence"/>
</dbReference>
<dbReference type="InterPro" id="IPR005546">
    <property type="entry name" value="Autotransporte_beta"/>
</dbReference>
<evidence type="ECO:0000256" key="1">
    <source>
        <dbReference type="SAM" id="SignalP"/>
    </source>
</evidence>